<dbReference type="EMBL" id="PFHR01000030">
    <property type="protein sequence ID" value="PIW97272.1"/>
    <property type="molecule type" value="Genomic_DNA"/>
</dbReference>
<reference evidence="2" key="1">
    <citation type="submission" date="2017-09" db="EMBL/GenBank/DDBJ databases">
        <title>Depth-based differentiation of microbial function through sediment-hosted aquifers and enrichment of novel symbionts in the deep terrestrial subsurface.</title>
        <authorList>
            <person name="Probst A.J."/>
            <person name="Ladd B."/>
            <person name="Jarett J.K."/>
            <person name="Geller-Mcgrath D.E."/>
            <person name="Sieber C.M.K."/>
            <person name="Emerson J.B."/>
            <person name="Anantharaman K."/>
            <person name="Thomas B.C."/>
            <person name="Malmstrom R."/>
            <person name="Stieglmeier M."/>
            <person name="Klingl A."/>
            <person name="Woyke T."/>
            <person name="Ryan C.M."/>
            <person name="Banfield J.F."/>
        </authorList>
    </citation>
    <scope>NUCLEOTIDE SEQUENCE [LARGE SCALE GENOMIC DNA]</scope>
</reference>
<dbReference type="AlphaFoldDB" id="A0A2M7IPK0"/>
<gene>
    <name evidence="1" type="ORF">COZ82_00500</name>
</gene>
<protein>
    <recommendedName>
        <fullName evidence="3">AbiEi antitoxin C-terminal domain-containing protein</fullName>
    </recommendedName>
</protein>
<accession>A0A2M7IPK0</accession>
<comment type="caution">
    <text evidence="1">The sequence shown here is derived from an EMBL/GenBank/DDBJ whole genome shotgun (WGS) entry which is preliminary data.</text>
</comment>
<evidence type="ECO:0008006" key="3">
    <source>
        <dbReference type="Google" id="ProtNLM"/>
    </source>
</evidence>
<organism evidence="1 2">
    <name type="scientific">Candidatus Kaiserbacteria bacterium CG_4_8_14_3_um_filter_38_9</name>
    <dbReference type="NCBI Taxonomy" id="1974599"/>
    <lineage>
        <taxon>Bacteria</taxon>
        <taxon>Candidatus Kaiseribacteriota</taxon>
    </lineage>
</organism>
<evidence type="ECO:0000313" key="2">
    <source>
        <dbReference type="Proteomes" id="UP000230837"/>
    </source>
</evidence>
<sequence length="196" mass="23054">MKKKPIKGEFLEVLLRSPQTIFSTKEVALLWGESNDTVVSRRLNSYAQVGKLVRVRRALYAKDRNYNRWELATRIYTPAYISFETVLAAEGIVFQFYGNIFVASYLEREINADGQKISLVRMKDYVLSNIAGIIHKDGVAIATKERAFLDRLYVSKKYHFDNLPSLDWNKIFELLPIYRNKRLEKKVREYYQQLEK</sequence>
<evidence type="ECO:0000313" key="1">
    <source>
        <dbReference type="EMBL" id="PIW97272.1"/>
    </source>
</evidence>
<dbReference type="Proteomes" id="UP000230837">
    <property type="component" value="Unassembled WGS sequence"/>
</dbReference>
<proteinExistence type="predicted"/>
<name>A0A2M7IPK0_9BACT</name>